<dbReference type="AlphaFoldDB" id="A0A2S3U2Y2"/>
<proteinExistence type="predicted"/>
<accession>A0A2S3U2Y2</accession>
<evidence type="ECO:0000313" key="2">
    <source>
        <dbReference type="EMBL" id="POD82377.1"/>
    </source>
</evidence>
<sequence length="263" mass="30548">MSRFNDHKEAKKQLKDIERYKDRYLIIHYACESFFSTQGRSPHITAIAIKDIASNQTKLFAIHQIAETQHIDFHAIQSDYDNLEKEMLKEFFAFVKQNISKTWIHWNMRDANYGFSAIEQRYKVLGGNPEIIRDSDKIDLSNLFIKLYGKGYIANPRIQSLMDKNKINPKNFLIGMDEAAAFDNKEYVKLSFSAARKVDVFNDFLTQATDNTLKVNSHYREIYGDSLWGLYTMLQDTNWGKAVLWILNLIIGGFIGAWISHIA</sequence>
<dbReference type="Gene3D" id="3.30.420.10">
    <property type="entry name" value="Ribonuclease H-like superfamily/Ribonuclease H"/>
    <property type="match status" value="1"/>
</dbReference>
<dbReference type="GO" id="GO:0003676">
    <property type="term" value="F:nucleic acid binding"/>
    <property type="evidence" value="ECO:0007669"/>
    <property type="project" value="InterPro"/>
</dbReference>
<dbReference type="InterPro" id="IPR036397">
    <property type="entry name" value="RNaseH_sf"/>
</dbReference>
<evidence type="ECO:0000256" key="1">
    <source>
        <dbReference type="SAM" id="Phobius"/>
    </source>
</evidence>
<dbReference type="EMBL" id="NKCZ01000120">
    <property type="protein sequence ID" value="POD82377.1"/>
    <property type="molecule type" value="Genomic_DNA"/>
</dbReference>
<comment type="caution">
    <text evidence="2">The sequence shown here is derived from an EMBL/GenBank/DDBJ whole genome shotgun (WGS) entry which is preliminary data.</text>
</comment>
<keyword evidence="1" id="KW-0812">Transmembrane</keyword>
<organism evidence="2 3">
    <name type="scientific">Lactiplantibacillus plantarum subsp. plantarum</name>
    <dbReference type="NCBI Taxonomy" id="337330"/>
    <lineage>
        <taxon>Bacteria</taxon>
        <taxon>Bacillati</taxon>
        <taxon>Bacillota</taxon>
        <taxon>Bacilli</taxon>
        <taxon>Lactobacillales</taxon>
        <taxon>Lactobacillaceae</taxon>
        <taxon>Lactiplantibacillus</taxon>
    </lineage>
</organism>
<evidence type="ECO:0000313" key="3">
    <source>
        <dbReference type="Proteomes" id="UP000236990"/>
    </source>
</evidence>
<dbReference type="Proteomes" id="UP000236990">
    <property type="component" value="Unassembled WGS sequence"/>
</dbReference>
<reference evidence="2 3" key="1">
    <citation type="submission" date="2017-06" db="EMBL/GenBank/DDBJ databases">
        <title>Genome sequence of Lactobacillus plantarum subsp. plantarum strain SRCM101258.</title>
        <authorList>
            <person name="Cho S.H."/>
        </authorList>
    </citation>
    <scope>NUCLEOTIDE SEQUENCE [LARGE SCALE GENOMIC DNA]</scope>
    <source>
        <strain evidence="2 3">SRCM101258</strain>
    </source>
</reference>
<feature type="transmembrane region" description="Helical" evidence="1">
    <location>
        <begin position="242"/>
        <end position="260"/>
    </location>
</feature>
<keyword evidence="1" id="KW-0472">Membrane</keyword>
<keyword evidence="1" id="KW-1133">Transmembrane helix</keyword>
<protein>
    <submittedName>
        <fullName evidence="2">Uncharacterized protein</fullName>
    </submittedName>
</protein>
<name>A0A2S3U2Y2_LACPN</name>
<gene>
    <name evidence="2" type="ORF">S101258_02607</name>
</gene>